<protein>
    <submittedName>
        <fullName evidence="1">Uncharacterized protein</fullName>
    </submittedName>
</protein>
<dbReference type="Proteomes" id="UP001162483">
    <property type="component" value="Unassembled WGS sequence"/>
</dbReference>
<reference evidence="1" key="1">
    <citation type="submission" date="2023-05" db="EMBL/GenBank/DDBJ databases">
        <authorList>
            <person name="Stuckert A."/>
        </authorList>
    </citation>
    <scope>NUCLEOTIDE SEQUENCE</scope>
</reference>
<sequence length="34" mass="3672">MSCQSAPGLPHQFLLIIAHQCSLSMPISSVFQCP</sequence>
<gene>
    <name evidence="1" type="ORF">SPARVUS_LOCUS9829475</name>
</gene>
<evidence type="ECO:0000313" key="2">
    <source>
        <dbReference type="Proteomes" id="UP001162483"/>
    </source>
</evidence>
<comment type="caution">
    <text evidence="1">The sequence shown here is derived from an EMBL/GenBank/DDBJ whole genome shotgun (WGS) entry which is preliminary data.</text>
</comment>
<organism evidence="1 2">
    <name type="scientific">Staurois parvus</name>
    <dbReference type="NCBI Taxonomy" id="386267"/>
    <lineage>
        <taxon>Eukaryota</taxon>
        <taxon>Metazoa</taxon>
        <taxon>Chordata</taxon>
        <taxon>Craniata</taxon>
        <taxon>Vertebrata</taxon>
        <taxon>Euteleostomi</taxon>
        <taxon>Amphibia</taxon>
        <taxon>Batrachia</taxon>
        <taxon>Anura</taxon>
        <taxon>Neobatrachia</taxon>
        <taxon>Ranoidea</taxon>
        <taxon>Ranidae</taxon>
        <taxon>Staurois</taxon>
    </lineage>
</organism>
<keyword evidence="2" id="KW-1185">Reference proteome</keyword>
<proteinExistence type="predicted"/>
<name>A0ABN9EF93_9NEOB</name>
<evidence type="ECO:0000313" key="1">
    <source>
        <dbReference type="EMBL" id="CAI9583535.1"/>
    </source>
</evidence>
<feature type="non-terminal residue" evidence="1">
    <location>
        <position position="34"/>
    </location>
</feature>
<accession>A0ABN9EF93</accession>
<dbReference type="EMBL" id="CATNWA010015454">
    <property type="protein sequence ID" value="CAI9583535.1"/>
    <property type="molecule type" value="Genomic_DNA"/>
</dbReference>